<feature type="transmembrane region" description="Helical" evidence="3">
    <location>
        <begin position="53"/>
        <end position="70"/>
    </location>
</feature>
<evidence type="ECO:0000256" key="2">
    <source>
        <dbReference type="SAM" id="MobiDB-lite"/>
    </source>
</evidence>
<feature type="transmembrane region" description="Helical" evidence="3">
    <location>
        <begin position="76"/>
        <end position="96"/>
    </location>
</feature>
<evidence type="ECO:0000256" key="1">
    <source>
        <dbReference type="SAM" id="Coils"/>
    </source>
</evidence>
<dbReference type="OrthoDB" id="3358048at2759"/>
<feature type="region of interest" description="Disordered" evidence="2">
    <location>
        <begin position="112"/>
        <end position="153"/>
    </location>
</feature>
<sequence>MANATTRLRRTFHYPTEDNLNDSTPDVLDEEEQEDLIQTLAEQNEAQNRQYRALLLALPLASSVPYLLALPGPSTVLIALLGLTSLASTAFLLLSLPPVETGIAALDSWATKKPNTTNTTTTTGASARDGGLGALDDNDGRRRKRQRPSATTSRFSLATLTQQQRSPLGRYLPYLNVGLCAVLVLYGQLLGRRSGSGGGNGSGAQQQQFGPLGLGNLPAIVYAVVIAAKLVMASVDPEGELAALRYGYKGA</sequence>
<proteinExistence type="predicted"/>
<evidence type="ECO:0000256" key="3">
    <source>
        <dbReference type="SAM" id="Phobius"/>
    </source>
</evidence>
<gene>
    <name evidence="4" type="ORF">VPNG_01096</name>
</gene>
<keyword evidence="1" id="KW-0175">Coiled coil</keyword>
<evidence type="ECO:0000313" key="4">
    <source>
        <dbReference type="EMBL" id="ROW16962.1"/>
    </source>
</evidence>
<dbReference type="Proteomes" id="UP000285146">
    <property type="component" value="Unassembled WGS sequence"/>
</dbReference>
<feature type="transmembrane region" description="Helical" evidence="3">
    <location>
        <begin position="209"/>
        <end position="231"/>
    </location>
</feature>
<dbReference type="AlphaFoldDB" id="A0A423XKP1"/>
<dbReference type="InParanoid" id="A0A423XKP1"/>
<feature type="transmembrane region" description="Helical" evidence="3">
    <location>
        <begin position="171"/>
        <end position="189"/>
    </location>
</feature>
<organism evidence="4 5">
    <name type="scientific">Cytospora leucostoma</name>
    <dbReference type="NCBI Taxonomy" id="1230097"/>
    <lineage>
        <taxon>Eukaryota</taxon>
        <taxon>Fungi</taxon>
        <taxon>Dikarya</taxon>
        <taxon>Ascomycota</taxon>
        <taxon>Pezizomycotina</taxon>
        <taxon>Sordariomycetes</taxon>
        <taxon>Sordariomycetidae</taxon>
        <taxon>Diaporthales</taxon>
        <taxon>Cytosporaceae</taxon>
        <taxon>Cytospora</taxon>
    </lineage>
</organism>
<dbReference type="EMBL" id="LKEB01000003">
    <property type="protein sequence ID" value="ROW16962.1"/>
    <property type="molecule type" value="Genomic_DNA"/>
</dbReference>
<keyword evidence="3" id="KW-0812">Transmembrane</keyword>
<keyword evidence="5" id="KW-1185">Reference proteome</keyword>
<protein>
    <submittedName>
        <fullName evidence="4">Uncharacterized protein</fullName>
    </submittedName>
</protein>
<accession>A0A423XKP1</accession>
<feature type="coiled-coil region" evidence="1">
    <location>
        <begin position="30"/>
        <end position="57"/>
    </location>
</feature>
<name>A0A423XKP1_9PEZI</name>
<evidence type="ECO:0000313" key="5">
    <source>
        <dbReference type="Proteomes" id="UP000285146"/>
    </source>
</evidence>
<feature type="compositionally biased region" description="Low complexity" evidence="2">
    <location>
        <begin position="115"/>
        <end position="129"/>
    </location>
</feature>
<comment type="caution">
    <text evidence="4">The sequence shown here is derived from an EMBL/GenBank/DDBJ whole genome shotgun (WGS) entry which is preliminary data.</text>
</comment>
<reference evidence="4 5" key="1">
    <citation type="submission" date="2015-09" db="EMBL/GenBank/DDBJ databases">
        <title>Host preference determinants of Valsa canker pathogens revealed by comparative genomics.</title>
        <authorList>
            <person name="Yin Z."/>
            <person name="Huang L."/>
        </authorList>
    </citation>
    <scope>NUCLEOTIDE SEQUENCE [LARGE SCALE GENOMIC DNA]</scope>
    <source>
        <strain evidence="4 5">SXYLt</strain>
    </source>
</reference>
<keyword evidence="3" id="KW-0472">Membrane</keyword>
<keyword evidence="3" id="KW-1133">Transmembrane helix</keyword>